<dbReference type="InterPro" id="IPR008930">
    <property type="entry name" value="Terpenoid_cyclase/PrenylTrfase"/>
</dbReference>
<keyword evidence="7" id="KW-0862">Zinc</keyword>
<feature type="domain" description="Prenyltransferase alpha-alpha toroid" evidence="10">
    <location>
        <begin position="171"/>
        <end position="289"/>
    </location>
</feature>
<dbReference type="Proteomes" id="UP000887565">
    <property type="component" value="Unplaced"/>
</dbReference>
<protein>
    <recommendedName>
        <fullName evidence="8">Geranylgeranyl transferase type II subunit beta</fullName>
    </recommendedName>
    <alternativeName>
        <fullName evidence="9">Type II protein geranyl-geranyltransferase subunit beta</fullName>
    </alternativeName>
</protein>
<evidence type="ECO:0000256" key="9">
    <source>
        <dbReference type="ARBA" id="ARBA00032766"/>
    </source>
</evidence>
<keyword evidence="11" id="KW-1185">Reference proteome</keyword>
<proteinExistence type="inferred from homology"/>
<organism evidence="11 12">
    <name type="scientific">Romanomermis culicivorax</name>
    <name type="common">Nematode worm</name>
    <dbReference type="NCBI Taxonomy" id="13658"/>
    <lineage>
        <taxon>Eukaryota</taxon>
        <taxon>Metazoa</taxon>
        <taxon>Ecdysozoa</taxon>
        <taxon>Nematoda</taxon>
        <taxon>Enoplea</taxon>
        <taxon>Dorylaimia</taxon>
        <taxon>Mermithida</taxon>
        <taxon>Mermithoidea</taxon>
        <taxon>Mermithidae</taxon>
        <taxon>Romanomermis</taxon>
    </lineage>
</organism>
<keyword evidence="6" id="KW-0677">Repeat</keyword>
<evidence type="ECO:0000256" key="1">
    <source>
        <dbReference type="ARBA" id="ARBA00001947"/>
    </source>
</evidence>
<dbReference type="WBParaSite" id="nRc.2.0.1.t29263-RA">
    <property type="protein sequence ID" value="nRc.2.0.1.t29263-RA"/>
    <property type="gene ID" value="nRc.2.0.1.g29263"/>
</dbReference>
<dbReference type="GO" id="GO:0005968">
    <property type="term" value="C:Rab-protein geranylgeranyltransferase complex"/>
    <property type="evidence" value="ECO:0007669"/>
    <property type="project" value="TreeGrafter"/>
</dbReference>
<dbReference type="InterPro" id="IPR045089">
    <property type="entry name" value="PGGT1B-like"/>
</dbReference>
<dbReference type="SUPFAM" id="SSF48239">
    <property type="entry name" value="Terpenoid cyclases/Protein prenyltransferases"/>
    <property type="match status" value="1"/>
</dbReference>
<sequence length="306" mass="34778">MSDVKRAYKTYSPTKMNEVVQKIRGASAKQLPQEYPYYVSGDAFVPKIVGEFENPIWEVVSEESDLEALRAICVQSNVCAALNSKTKLILYFGFSTQSDKNKRVTEVSGIQLSFSRRDNLRVSTDFALNKAFRSVLQPELYDIRIVPEMCSISQMFPQKDVILRNDACSTLLLEKHSDFIHSYEEKKNEYEYVMAEYLRMSGVYWGLTAMDLMGKLDEMNKKDILDFVLTCQCPNGGFAASQNHDAHLLHTLSAIQILILINSLNLVDIDCIVTFVKSLQNDDGSFCGDEFGTYLPSSLFFPNFNY</sequence>
<evidence type="ECO:0000256" key="5">
    <source>
        <dbReference type="ARBA" id="ARBA00022723"/>
    </source>
</evidence>
<dbReference type="GO" id="GO:0004663">
    <property type="term" value="F:Rab geranylgeranyltransferase activity"/>
    <property type="evidence" value="ECO:0007669"/>
    <property type="project" value="TreeGrafter"/>
</dbReference>
<dbReference type="PANTHER" id="PTHR11774:SF11">
    <property type="entry name" value="GERANYLGERANYL TRANSFERASE TYPE-2 SUBUNIT BETA"/>
    <property type="match status" value="1"/>
</dbReference>
<evidence type="ECO:0000256" key="2">
    <source>
        <dbReference type="ARBA" id="ARBA00010497"/>
    </source>
</evidence>
<evidence type="ECO:0000259" key="10">
    <source>
        <dbReference type="Pfam" id="PF00432"/>
    </source>
</evidence>
<dbReference type="GO" id="GO:0046872">
    <property type="term" value="F:metal ion binding"/>
    <property type="evidence" value="ECO:0007669"/>
    <property type="project" value="UniProtKB-KW"/>
</dbReference>
<dbReference type="Gene3D" id="1.50.10.20">
    <property type="match status" value="1"/>
</dbReference>
<keyword evidence="3" id="KW-0637">Prenyltransferase</keyword>
<evidence type="ECO:0000313" key="11">
    <source>
        <dbReference type="Proteomes" id="UP000887565"/>
    </source>
</evidence>
<evidence type="ECO:0000256" key="7">
    <source>
        <dbReference type="ARBA" id="ARBA00022833"/>
    </source>
</evidence>
<dbReference type="Pfam" id="PF00432">
    <property type="entry name" value="Prenyltrans"/>
    <property type="match status" value="1"/>
</dbReference>
<keyword evidence="5" id="KW-0479">Metal-binding</keyword>
<dbReference type="AlphaFoldDB" id="A0A915JT20"/>
<evidence type="ECO:0000256" key="8">
    <source>
        <dbReference type="ARBA" id="ARBA00030816"/>
    </source>
</evidence>
<evidence type="ECO:0000256" key="4">
    <source>
        <dbReference type="ARBA" id="ARBA00022679"/>
    </source>
</evidence>
<evidence type="ECO:0000313" key="12">
    <source>
        <dbReference type="WBParaSite" id="nRc.2.0.1.t29263-RA"/>
    </source>
</evidence>
<dbReference type="PANTHER" id="PTHR11774">
    <property type="entry name" value="GERANYLGERANYL TRANSFERASE TYPE BETA SUBUNIT"/>
    <property type="match status" value="1"/>
</dbReference>
<evidence type="ECO:0000256" key="3">
    <source>
        <dbReference type="ARBA" id="ARBA00022602"/>
    </source>
</evidence>
<comment type="similarity">
    <text evidence="2">Belongs to the protein prenyltransferase subunit beta family.</text>
</comment>
<reference evidence="12" key="1">
    <citation type="submission" date="2022-11" db="UniProtKB">
        <authorList>
            <consortium name="WormBaseParasite"/>
        </authorList>
    </citation>
    <scope>IDENTIFICATION</scope>
</reference>
<dbReference type="InterPro" id="IPR001330">
    <property type="entry name" value="Prenyltrans"/>
</dbReference>
<evidence type="ECO:0000256" key="6">
    <source>
        <dbReference type="ARBA" id="ARBA00022737"/>
    </source>
</evidence>
<name>A0A915JT20_ROMCU</name>
<comment type="cofactor">
    <cofactor evidence="1">
        <name>Zn(2+)</name>
        <dbReference type="ChEBI" id="CHEBI:29105"/>
    </cofactor>
</comment>
<keyword evidence="4" id="KW-0808">Transferase</keyword>
<accession>A0A915JT20</accession>